<gene>
    <name evidence="2" type="ORF">HUT05_46320</name>
</gene>
<dbReference type="Proteomes" id="UP000509418">
    <property type="component" value="Chromosome"/>
</dbReference>
<evidence type="ECO:0000313" key="2">
    <source>
        <dbReference type="EMBL" id="QKZ24115.1"/>
    </source>
</evidence>
<dbReference type="EMBL" id="CP056041">
    <property type="protein sequence ID" value="QKZ24115.1"/>
    <property type="molecule type" value="Genomic_DNA"/>
</dbReference>
<organism evidence="2 3">
    <name type="scientific">Streptomyces chartreusis</name>
    <dbReference type="NCBI Taxonomy" id="1969"/>
    <lineage>
        <taxon>Bacteria</taxon>
        <taxon>Bacillati</taxon>
        <taxon>Actinomycetota</taxon>
        <taxon>Actinomycetes</taxon>
        <taxon>Kitasatosporales</taxon>
        <taxon>Streptomycetaceae</taxon>
        <taxon>Streptomyces</taxon>
    </lineage>
</organism>
<dbReference type="GO" id="GO:0016887">
    <property type="term" value="F:ATP hydrolysis activity"/>
    <property type="evidence" value="ECO:0007669"/>
    <property type="project" value="InterPro"/>
</dbReference>
<evidence type="ECO:0000259" key="1">
    <source>
        <dbReference type="Pfam" id="PF13401"/>
    </source>
</evidence>
<reference evidence="2 3" key="1">
    <citation type="submission" date="2020-06" db="EMBL/GenBank/DDBJ databases">
        <title>Genome mining for natural products.</title>
        <authorList>
            <person name="Zhang B."/>
            <person name="Shi J."/>
            <person name="Ge H."/>
        </authorList>
    </citation>
    <scope>NUCLEOTIDE SEQUENCE [LARGE SCALE GENOMIC DNA]</scope>
    <source>
        <strain evidence="2 3">NA02069</strain>
    </source>
</reference>
<dbReference type="SUPFAM" id="SSF48452">
    <property type="entry name" value="TPR-like"/>
    <property type="match status" value="1"/>
</dbReference>
<dbReference type="InterPro" id="IPR011990">
    <property type="entry name" value="TPR-like_helical_dom_sf"/>
</dbReference>
<dbReference type="Pfam" id="PF13401">
    <property type="entry name" value="AAA_22"/>
    <property type="match status" value="1"/>
</dbReference>
<feature type="domain" description="ORC1/DEAH AAA+ ATPase" evidence="1">
    <location>
        <begin position="27"/>
        <end position="119"/>
    </location>
</feature>
<dbReference type="InterPro" id="IPR027417">
    <property type="entry name" value="P-loop_NTPase"/>
</dbReference>
<dbReference type="Gene3D" id="3.40.50.300">
    <property type="entry name" value="P-loop containing nucleotide triphosphate hydrolases"/>
    <property type="match status" value="1"/>
</dbReference>
<sequence>MIHSSEPPSRFVGRAEELAAVAGSLSQQRLVTLTGVGGVGKSRLASEAVERLGHRGGRAVVWVELWPLQNDKLLVPAVAHALGFANHSATDTLEALTRWLHDQDVLLILDSCEHVRRGCRTLVARLLAAAPGLTVLTTSREPLGLPGEHVIEVAPLPARTDGAELLRARAALLGTPLVSPEDVRTAVRLSRRLEGIPLAIELAAGQLADRTVEQVDRHLRSRLELTADHGNGPSRHRALRTTIGWSHELCEPAERLLWARLSVFRGDVTADTVQQVCAGGPLGAEALAAALAGLERKSVLSRRGNRYRLLDTLREYGSTWLDELGETATLSHRHAHYFLEQARRADAGWWGPDQTWWYRRLDDAHADLRAALDHWLSTSSGAAVEMCGLLGFFWSCCGYLQVAGEYLEVALARCAAPARIRARALWALGITRVLIGDSARAHTLAELAARQAERSEDTDGMLRSAYLSGLIHLLAGRPRAAQSAVDAALARSPRTPKSEAGRLLCRTARVFALTGQGHLDRARTDAEELRAECVGRGERWARSYSDYQLAVIALLQDQAAAASTHARSMLRGKRSIGDRYGLALGLDLLAAALAAEGAIEQAAAARAAAEVLWSSVGQPERGTPDARHMQARYERAAHAVLGEERHEELMARSVAIGSERVLQDLLGPVSEVN</sequence>
<dbReference type="PANTHER" id="PTHR47691">
    <property type="entry name" value="REGULATOR-RELATED"/>
    <property type="match status" value="1"/>
</dbReference>
<protein>
    <submittedName>
        <fullName evidence="2">Regulator</fullName>
    </submittedName>
</protein>
<name>A0A7H8TKY6_STRCX</name>
<dbReference type="SUPFAM" id="SSF52540">
    <property type="entry name" value="P-loop containing nucleoside triphosphate hydrolases"/>
    <property type="match status" value="1"/>
</dbReference>
<accession>A0A7H8TKY6</accession>
<proteinExistence type="predicted"/>
<dbReference type="PRINTS" id="PR00364">
    <property type="entry name" value="DISEASERSIST"/>
</dbReference>
<keyword evidence="3" id="KW-1185">Reference proteome</keyword>
<dbReference type="InterPro" id="IPR049945">
    <property type="entry name" value="AAA_22"/>
</dbReference>
<evidence type="ECO:0000313" key="3">
    <source>
        <dbReference type="Proteomes" id="UP000509418"/>
    </source>
</evidence>
<dbReference type="RefSeq" id="WP_176578687.1">
    <property type="nucleotide sequence ID" value="NZ_CBDRGH010000010.1"/>
</dbReference>
<dbReference type="AlphaFoldDB" id="A0A7H8TKY6"/>
<dbReference type="PANTHER" id="PTHR47691:SF3">
    <property type="entry name" value="HTH-TYPE TRANSCRIPTIONAL REGULATOR RV0890C-RELATED"/>
    <property type="match status" value="1"/>
</dbReference>